<name>A0A9Q0LZI9_BLOTA</name>
<organism evidence="2 3">
    <name type="scientific">Blomia tropicalis</name>
    <name type="common">Mite</name>
    <dbReference type="NCBI Taxonomy" id="40697"/>
    <lineage>
        <taxon>Eukaryota</taxon>
        <taxon>Metazoa</taxon>
        <taxon>Ecdysozoa</taxon>
        <taxon>Arthropoda</taxon>
        <taxon>Chelicerata</taxon>
        <taxon>Arachnida</taxon>
        <taxon>Acari</taxon>
        <taxon>Acariformes</taxon>
        <taxon>Sarcoptiformes</taxon>
        <taxon>Astigmata</taxon>
        <taxon>Glycyphagoidea</taxon>
        <taxon>Echimyopodidae</taxon>
        <taxon>Blomia</taxon>
    </lineage>
</organism>
<dbReference type="Pfam" id="PF03096">
    <property type="entry name" value="Ndr"/>
    <property type="match status" value="1"/>
</dbReference>
<evidence type="ECO:0000313" key="3">
    <source>
        <dbReference type="Proteomes" id="UP001142055"/>
    </source>
</evidence>
<dbReference type="AlphaFoldDB" id="A0A9Q0LZI9"/>
<reference evidence="2" key="1">
    <citation type="submission" date="2022-12" db="EMBL/GenBank/DDBJ databases">
        <title>Genome assemblies of Blomia tropicalis.</title>
        <authorList>
            <person name="Cui Y."/>
        </authorList>
    </citation>
    <scope>NUCLEOTIDE SEQUENCE</scope>
    <source>
        <tissue evidence="2">Adult mites</tissue>
    </source>
</reference>
<evidence type="ECO:0000313" key="2">
    <source>
        <dbReference type="EMBL" id="KAJ6216314.1"/>
    </source>
</evidence>
<sequence length="331" mass="36950">METEYSNLLSEVPSTSFIEDQFAYKTISTEFGQFHVAFDPILLTKQCRSKPVILTMHDVGFNHQTNFDQLFSHEKMHSILKHFFLIHVNAPGQEMYSKTISFKEGIGQPNYPTLDQIAESLTQILQHLNVNDFVGFGVGIGANILTRFALNHPTFTNGLFLLDCTFKPAKMMETLIGYGMVKMLRNEGKMTNILRKFALGKHPKTTSLQEDNFQSVKSFNAHNLSLFLHSCLSRNKLNLNRTNSKQNISCPTLLITGRKSPKMNDSIQMASKLLPINSSIICIDGCVHVLSERANAIADAFQLFLQGLGFIPHYRLMGIDGDIVVGGGGGT</sequence>
<gene>
    <name evidence="2" type="ORF">RDWZM_007471</name>
</gene>
<dbReference type="Proteomes" id="UP001142055">
    <property type="component" value="Chromosome 3"/>
</dbReference>
<protein>
    <submittedName>
        <fullName evidence="2">Uncharacterized protein</fullName>
    </submittedName>
</protein>
<dbReference type="InterPro" id="IPR029058">
    <property type="entry name" value="AB_hydrolase_fold"/>
</dbReference>
<dbReference type="OMA" id="MCMGASA"/>
<dbReference type="InterPro" id="IPR004142">
    <property type="entry name" value="NDRG"/>
</dbReference>
<dbReference type="Gene3D" id="3.40.50.1820">
    <property type="entry name" value="alpha/beta hydrolase"/>
    <property type="match status" value="1"/>
</dbReference>
<comment type="similarity">
    <text evidence="1">Belongs to the NDRG family.</text>
</comment>
<keyword evidence="3" id="KW-1185">Reference proteome</keyword>
<accession>A0A9Q0LZI9</accession>
<dbReference type="PANTHER" id="PTHR11034">
    <property type="entry name" value="N-MYC DOWNSTREAM REGULATED"/>
    <property type="match status" value="1"/>
</dbReference>
<evidence type="ECO:0000256" key="1">
    <source>
        <dbReference type="ARBA" id="ARBA00005598"/>
    </source>
</evidence>
<dbReference type="SUPFAM" id="SSF53474">
    <property type="entry name" value="alpha/beta-Hydrolases"/>
    <property type="match status" value="1"/>
</dbReference>
<dbReference type="EMBL" id="JAPWDV010000003">
    <property type="protein sequence ID" value="KAJ6216314.1"/>
    <property type="molecule type" value="Genomic_DNA"/>
</dbReference>
<comment type="caution">
    <text evidence="2">The sequence shown here is derived from an EMBL/GenBank/DDBJ whole genome shotgun (WGS) entry which is preliminary data.</text>
</comment>
<proteinExistence type="inferred from homology"/>